<dbReference type="GO" id="GO:0016853">
    <property type="term" value="F:isomerase activity"/>
    <property type="evidence" value="ECO:0007669"/>
    <property type="project" value="UniProtKB-KW"/>
</dbReference>
<dbReference type="Pfam" id="PF11716">
    <property type="entry name" value="MDMPI_N"/>
    <property type="match status" value="1"/>
</dbReference>
<feature type="domain" description="Mycothiol-dependent maleylpyruvate isomerase metal-binding" evidence="1">
    <location>
        <begin position="13"/>
        <end position="102"/>
    </location>
</feature>
<evidence type="ECO:0000313" key="2">
    <source>
        <dbReference type="EMBL" id="GAA2324237.1"/>
    </source>
</evidence>
<keyword evidence="3" id="KW-1185">Reference proteome</keyword>
<dbReference type="InterPro" id="IPR034660">
    <property type="entry name" value="DinB/YfiT-like"/>
</dbReference>
<accession>A0ABP5S5Q2</accession>
<comment type="caution">
    <text evidence="2">The sequence shown here is derived from an EMBL/GenBank/DDBJ whole genome shotgun (WGS) entry which is preliminary data.</text>
</comment>
<proteinExistence type="predicted"/>
<protein>
    <submittedName>
        <fullName evidence="2">Maleylpyruvate isomerase family mycothiol-dependent enzyme</fullName>
    </submittedName>
</protein>
<dbReference type="SUPFAM" id="SSF109854">
    <property type="entry name" value="DinB/YfiT-like putative metalloenzymes"/>
    <property type="match status" value="1"/>
</dbReference>
<sequence length="209" mass="22053">MSGRSAADVWPLVHAEREALIDDLAGLAPEQWERESLCAGWTVHDVAAHLVDTYRTTRVGFVARMAKARFDFDRQNTAGAVKAKGSTPHETLNRLRAAAPLTATPPAPLGTRLVEEVVHGEDIRRPLGIVRDYPQEAVLEALRTHVGLSKSVGGAKELVAPIRLVASDADVAIGTGPEARGTALALLLAVNGRRAALAEIEGPGAAALA</sequence>
<evidence type="ECO:0000313" key="3">
    <source>
        <dbReference type="Proteomes" id="UP001501584"/>
    </source>
</evidence>
<dbReference type="EMBL" id="BAAASX010000002">
    <property type="protein sequence ID" value="GAA2324237.1"/>
    <property type="molecule type" value="Genomic_DNA"/>
</dbReference>
<dbReference type="InterPro" id="IPR017517">
    <property type="entry name" value="Maleyloyr_isom"/>
</dbReference>
<dbReference type="Gene3D" id="1.20.120.450">
    <property type="entry name" value="dinb family like domain"/>
    <property type="match status" value="1"/>
</dbReference>
<reference evidence="3" key="1">
    <citation type="journal article" date="2019" name="Int. J. Syst. Evol. Microbiol.">
        <title>The Global Catalogue of Microorganisms (GCM) 10K type strain sequencing project: providing services to taxonomists for standard genome sequencing and annotation.</title>
        <authorList>
            <consortium name="The Broad Institute Genomics Platform"/>
            <consortium name="The Broad Institute Genome Sequencing Center for Infectious Disease"/>
            <person name="Wu L."/>
            <person name="Ma J."/>
        </authorList>
    </citation>
    <scope>NUCLEOTIDE SEQUENCE [LARGE SCALE GENOMIC DNA]</scope>
    <source>
        <strain evidence="3">JCM 6238</strain>
    </source>
</reference>
<dbReference type="InterPro" id="IPR024344">
    <property type="entry name" value="MDMPI_metal-binding"/>
</dbReference>
<evidence type="ECO:0000259" key="1">
    <source>
        <dbReference type="Pfam" id="PF11716"/>
    </source>
</evidence>
<dbReference type="RefSeq" id="WP_310285928.1">
    <property type="nucleotide sequence ID" value="NZ_BAAASX010000002.1"/>
</dbReference>
<keyword evidence="2" id="KW-0413">Isomerase</keyword>
<dbReference type="NCBIfam" id="TIGR03083">
    <property type="entry name" value="maleylpyruvate isomerase family mycothiol-dependent enzyme"/>
    <property type="match status" value="1"/>
</dbReference>
<dbReference type="Proteomes" id="UP001501584">
    <property type="component" value="Unassembled WGS sequence"/>
</dbReference>
<gene>
    <name evidence="2" type="ORF">GCM10010403_13040</name>
</gene>
<organism evidence="2 3">
    <name type="scientific">Glycomyces rutgersensis</name>
    <dbReference type="NCBI Taxonomy" id="58115"/>
    <lineage>
        <taxon>Bacteria</taxon>
        <taxon>Bacillati</taxon>
        <taxon>Actinomycetota</taxon>
        <taxon>Actinomycetes</taxon>
        <taxon>Glycomycetales</taxon>
        <taxon>Glycomycetaceae</taxon>
        <taxon>Glycomyces</taxon>
    </lineage>
</organism>
<name>A0ABP5S5Q2_9ACTN</name>